<evidence type="ECO:0000259" key="1">
    <source>
        <dbReference type="Pfam" id="PF03992"/>
    </source>
</evidence>
<dbReference type="AlphaFoldDB" id="E1SRE8"/>
<protein>
    <recommendedName>
        <fullName evidence="1">ABM domain-containing protein</fullName>
    </recommendedName>
</protein>
<sequence length="97" mass="11233">MFVVIFRAQVVQLDARYSTMAAQLRERALNQFGCLEFVAVTEGDEEIALSYWDSEAAIQAWRENSEHQVAQTLGKASWYQHYSVEVAQIQRRYQRGS</sequence>
<keyword evidence="3" id="KW-1185">Reference proteome</keyword>
<dbReference type="Gene3D" id="3.30.70.100">
    <property type="match status" value="1"/>
</dbReference>
<dbReference type="STRING" id="550540.Fbal_1695"/>
<feature type="domain" description="ABM" evidence="1">
    <location>
        <begin position="16"/>
        <end position="71"/>
    </location>
</feature>
<evidence type="ECO:0000313" key="3">
    <source>
        <dbReference type="Proteomes" id="UP000006683"/>
    </source>
</evidence>
<evidence type="ECO:0000313" key="2">
    <source>
        <dbReference type="EMBL" id="ADN75899.1"/>
    </source>
</evidence>
<dbReference type="PANTHER" id="PTHR37811:SF2">
    <property type="entry name" value="ABM DOMAIN-CONTAINING PROTEIN"/>
    <property type="match status" value="1"/>
</dbReference>
<dbReference type="eggNOG" id="COG2329">
    <property type="taxonomic scope" value="Bacteria"/>
</dbReference>
<dbReference type="HOGENOM" id="CLU_127039_1_1_6"/>
<reference evidence="2 3" key="1">
    <citation type="journal article" date="2010" name="Stand. Genomic Sci.">
        <title>Complete genome sequence of Ferrimonas balearica type strain (PAT).</title>
        <authorList>
            <person name="Nolan M."/>
            <person name="Sikorski J."/>
            <person name="Davenport K."/>
            <person name="Lucas S."/>
            <person name="Glavina Del Rio T."/>
            <person name="Tice H."/>
            <person name="Cheng J."/>
            <person name="Goodwin L."/>
            <person name="Pitluck S."/>
            <person name="Liolios K."/>
            <person name="Ivanova N."/>
            <person name="Mavromatis K."/>
            <person name="Ovchinnikova G."/>
            <person name="Pati A."/>
            <person name="Chen A."/>
            <person name="Palaniappan K."/>
            <person name="Land M."/>
            <person name="Hauser L."/>
            <person name="Chang Y."/>
            <person name="Jeffries C."/>
            <person name="Tapia R."/>
            <person name="Brettin T."/>
            <person name="Detter J."/>
            <person name="Han C."/>
            <person name="Yasawong M."/>
            <person name="Rohde M."/>
            <person name="Tindall B."/>
            <person name="Goker M."/>
            <person name="Woyke T."/>
            <person name="Bristow J."/>
            <person name="Eisen J."/>
            <person name="Markowitz V."/>
            <person name="Hugenholtz P."/>
            <person name="Kyrpides N."/>
            <person name="Klenk H."/>
            <person name="Lapidus A."/>
        </authorList>
    </citation>
    <scope>NUCLEOTIDE SEQUENCE [LARGE SCALE GENOMIC DNA]</scope>
    <source>
        <strain evidence="3">DSM 9799 / CCM 4581 / KCTC 23876 / PAT</strain>
    </source>
</reference>
<gene>
    <name evidence="2" type="ordered locus">Fbal_1695</name>
</gene>
<dbReference type="InterPro" id="IPR011008">
    <property type="entry name" value="Dimeric_a/b-barrel"/>
</dbReference>
<dbReference type="GeneID" id="67181902"/>
<dbReference type="InterPro" id="IPR052936">
    <property type="entry name" value="Jasmonate_Hydroxylase-like"/>
</dbReference>
<accession>E1SRE8</accession>
<dbReference type="EMBL" id="CP002209">
    <property type="protein sequence ID" value="ADN75899.1"/>
    <property type="molecule type" value="Genomic_DNA"/>
</dbReference>
<name>E1SRE8_FERBD</name>
<dbReference type="Pfam" id="PF03992">
    <property type="entry name" value="ABM"/>
    <property type="match status" value="1"/>
</dbReference>
<organism evidence="2 3">
    <name type="scientific">Ferrimonas balearica (strain DSM 9799 / CCM 4581 / KCTC 23876 / PAT)</name>
    <dbReference type="NCBI Taxonomy" id="550540"/>
    <lineage>
        <taxon>Bacteria</taxon>
        <taxon>Pseudomonadati</taxon>
        <taxon>Pseudomonadota</taxon>
        <taxon>Gammaproteobacteria</taxon>
        <taxon>Alteromonadales</taxon>
        <taxon>Ferrimonadaceae</taxon>
        <taxon>Ferrimonas</taxon>
    </lineage>
</organism>
<dbReference type="RefSeq" id="WP_013345205.1">
    <property type="nucleotide sequence ID" value="NC_014541.1"/>
</dbReference>
<dbReference type="InterPro" id="IPR007138">
    <property type="entry name" value="ABM_dom"/>
</dbReference>
<dbReference type="OrthoDB" id="9797060at2"/>
<dbReference type="KEGG" id="fbl:Fbal_1695"/>
<dbReference type="SUPFAM" id="SSF54909">
    <property type="entry name" value="Dimeric alpha+beta barrel"/>
    <property type="match status" value="1"/>
</dbReference>
<proteinExistence type="predicted"/>
<dbReference type="PANTHER" id="PTHR37811">
    <property type="entry name" value="BLL5343 PROTEIN"/>
    <property type="match status" value="1"/>
</dbReference>
<dbReference type="Proteomes" id="UP000006683">
    <property type="component" value="Chromosome"/>
</dbReference>